<keyword evidence="2" id="KW-1185">Reference proteome</keyword>
<reference evidence="1 2" key="1">
    <citation type="journal article" date="2014" name="Proc. Natl. Acad. Sci. U.S.A.">
        <title>Functional characterization of flavobacteria rhodopsins reveals a unique class of light-driven chloride pump in bacteria.</title>
        <authorList>
            <person name="Yoshizawa S."/>
            <person name="Kumagai Y."/>
            <person name="Kim H."/>
            <person name="Ogura Y."/>
            <person name="Hayashi T."/>
            <person name="Iwasaki W."/>
            <person name="DeLong E.F."/>
            <person name="Kogure K."/>
        </authorList>
    </citation>
    <scope>NUCLEOTIDE SEQUENCE [LARGE SCALE GENOMIC DNA]</scope>
    <source>
        <strain evidence="1 2">S1-08</strain>
    </source>
</reference>
<dbReference type="HOGENOM" id="CLU_815948_0_0_10"/>
<dbReference type="OrthoDB" id="1374083at2"/>
<evidence type="ECO:0008006" key="3">
    <source>
        <dbReference type="Google" id="ProtNLM"/>
    </source>
</evidence>
<name>W8VR31_9FLAO</name>
<proteinExistence type="predicted"/>
<evidence type="ECO:0000313" key="1">
    <source>
        <dbReference type="EMBL" id="BAO55415.1"/>
    </source>
</evidence>
<dbReference type="InterPro" id="IPR016024">
    <property type="entry name" value="ARM-type_fold"/>
</dbReference>
<sequence>MLLVLLALITLALVYYRLRYVYISRKKQIFLPEISDFLTEVTFMGYQGAELDKEVLKFKAKFPYHKKWFRKIVLSSIINLSQNLKGDLVHQVTDIYVAFDLHLYSLKLIKSWFWRTKCTGIYHFQMLNYQDGQKYIEPYVHSKQPILRSNAFIANLYLTKESFDFLLSYPYPISNVNEYKVIDVFFMKKEPLPGNIDLWLDAKNESIVMLGLKVMMFHNYTGAQDKILSLIDHPNPRIREDVVLAVKELFLIESEQILHGQFHKEDKELKIRILQSLAVIGSESTVLFVKSCLLMKAIDKDIKMELLKCLKSVDQSSYEQSFKSDLEIDKMKLHLNSAII</sequence>
<dbReference type="AlphaFoldDB" id="W8VR31"/>
<organism evidence="1 2">
    <name type="scientific">Nonlabens marinus S1-08</name>
    <dbReference type="NCBI Taxonomy" id="1454201"/>
    <lineage>
        <taxon>Bacteria</taxon>
        <taxon>Pseudomonadati</taxon>
        <taxon>Bacteroidota</taxon>
        <taxon>Flavobacteriia</taxon>
        <taxon>Flavobacteriales</taxon>
        <taxon>Flavobacteriaceae</taxon>
        <taxon>Nonlabens</taxon>
    </lineage>
</organism>
<dbReference type="EMBL" id="AP014548">
    <property type="protein sequence ID" value="BAO55415.1"/>
    <property type="molecule type" value="Genomic_DNA"/>
</dbReference>
<dbReference type="Proteomes" id="UP000031760">
    <property type="component" value="Chromosome"/>
</dbReference>
<dbReference type="STRING" id="1454201.NMS_1406"/>
<accession>W8VR31</accession>
<dbReference type="RefSeq" id="WP_148311345.1">
    <property type="nucleotide sequence ID" value="NZ_AP014548.1"/>
</dbReference>
<dbReference type="KEGG" id="nmf:NMS_1406"/>
<dbReference type="SUPFAM" id="SSF48371">
    <property type="entry name" value="ARM repeat"/>
    <property type="match status" value="1"/>
</dbReference>
<gene>
    <name evidence="1" type="ORF">NMS_1406</name>
</gene>
<protein>
    <recommendedName>
        <fullName evidence="3">HEAT repeat domain-containing protein</fullName>
    </recommendedName>
</protein>
<evidence type="ECO:0000313" key="2">
    <source>
        <dbReference type="Proteomes" id="UP000031760"/>
    </source>
</evidence>